<evidence type="ECO:0000313" key="1">
    <source>
        <dbReference type="EMBL" id="WGO94894.1"/>
    </source>
</evidence>
<sequence>MILNSEYCAGQFLRQASIYNMAGRCAGLMTLRKLFSDKEL</sequence>
<organism evidence="1 2">
    <name type="scientific">Pseudomonas viciae</name>
    <dbReference type="NCBI Taxonomy" id="2505979"/>
    <lineage>
        <taxon>Bacteria</taxon>
        <taxon>Pseudomonadati</taxon>
        <taxon>Pseudomonadota</taxon>
        <taxon>Gammaproteobacteria</taxon>
        <taxon>Pseudomonadales</taxon>
        <taxon>Pseudomonadaceae</taxon>
        <taxon>Pseudomonas</taxon>
    </lineage>
</organism>
<evidence type="ECO:0000313" key="2">
    <source>
        <dbReference type="Proteomes" id="UP001227386"/>
    </source>
</evidence>
<name>A0ABY8PI49_9PSED</name>
<gene>
    <name evidence="1" type="ORF">QCD61_07375</name>
</gene>
<keyword evidence="2" id="KW-1185">Reference proteome</keyword>
<proteinExistence type="predicted"/>
<dbReference type="EMBL" id="CP123771">
    <property type="protein sequence ID" value="WGO94894.1"/>
    <property type="molecule type" value="Genomic_DNA"/>
</dbReference>
<accession>A0ABY8PI49</accession>
<reference evidence="1 2" key="1">
    <citation type="journal article" date="2012" name="Appl. Soil Ecol.">
        <title>Isolation and characterization of new plant growth-promoting bacterial endophytes.</title>
        <authorList>
            <person name="Rashid S."/>
            <person name="Charles T.C."/>
            <person name="Glick B.R."/>
        </authorList>
    </citation>
    <scope>NUCLEOTIDE SEQUENCE [LARGE SCALE GENOMIC DNA]</scope>
    <source>
        <strain evidence="1 2">YsS1</strain>
    </source>
</reference>
<dbReference type="RefSeq" id="WP_265072805.1">
    <property type="nucleotide sequence ID" value="NZ_CP035088.1"/>
</dbReference>
<dbReference type="Proteomes" id="UP001227386">
    <property type="component" value="Chromosome"/>
</dbReference>
<protein>
    <submittedName>
        <fullName evidence="1">Uncharacterized protein</fullName>
    </submittedName>
</protein>